<feature type="transmembrane region" description="Helical" evidence="6">
    <location>
        <begin position="461"/>
        <end position="482"/>
    </location>
</feature>
<dbReference type="STRING" id="33960.TY91_12780"/>
<feature type="transmembrane region" description="Helical" evidence="6">
    <location>
        <begin position="126"/>
        <end position="146"/>
    </location>
</feature>
<evidence type="ECO:0000256" key="1">
    <source>
        <dbReference type="ARBA" id="ARBA00004651"/>
    </source>
</evidence>
<organism evidence="7 8">
    <name type="scientific">Secundilactobacillus collinoides DSM 20515 = JCM 1123</name>
    <dbReference type="NCBI Taxonomy" id="1423733"/>
    <lineage>
        <taxon>Bacteria</taxon>
        <taxon>Bacillati</taxon>
        <taxon>Bacillota</taxon>
        <taxon>Bacilli</taxon>
        <taxon>Lactobacillales</taxon>
        <taxon>Lactobacillaceae</taxon>
        <taxon>Secundilactobacillus</taxon>
    </lineage>
</organism>
<keyword evidence="5 6" id="KW-0472">Membrane</keyword>
<dbReference type="InterPro" id="IPR050833">
    <property type="entry name" value="Poly_Biosynth_Transport"/>
</dbReference>
<feature type="transmembrane region" description="Helical" evidence="6">
    <location>
        <begin position="91"/>
        <end position="114"/>
    </location>
</feature>
<dbReference type="InterPro" id="IPR024923">
    <property type="entry name" value="PG_synth_SpoVB"/>
</dbReference>
<feature type="transmembrane region" description="Helical" evidence="6">
    <location>
        <begin position="51"/>
        <end position="70"/>
    </location>
</feature>
<feature type="transmembrane region" description="Helical" evidence="6">
    <location>
        <begin position="494"/>
        <end position="513"/>
    </location>
</feature>
<dbReference type="InterPro" id="IPR002797">
    <property type="entry name" value="Polysacc_synth"/>
</dbReference>
<name>A0A0R2BI56_SECCO</name>
<evidence type="ECO:0000256" key="4">
    <source>
        <dbReference type="ARBA" id="ARBA00022989"/>
    </source>
</evidence>
<evidence type="ECO:0000256" key="5">
    <source>
        <dbReference type="ARBA" id="ARBA00023136"/>
    </source>
</evidence>
<evidence type="ECO:0000256" key="6">
    <source>
        <dbReference type="SAM" id="Phobius"/>
    </source>
</evidence>
<evidence type="ECO:0000256" key="2">
    <source>
        <dbReference type="ARBA" id="ARBA00022475"/>
    </source>
</evidence>
<dbReference type="EMBL" id="AYYR01000043">
    <property type="protein sequence ID" value="KRM75915.1"/>
    <property type="molecule type" value="Genomic_DNA"/>
</dbReference>
<feature type="transmembrane region" description="Helical" evidence="6">
    <location>
        <begin position="192"/>
        <end position="213"/>
    </location>
</feature>
<gene>
    <name evidence="7" type="ORF">FC82_GL002072</name>
</gene>
<keyword evidence="4 6" id="KW-1133">Transmembrane helix</keyword>
<dbReference type="PANTHER" id="PTHR30250:SF21">
    <property type="entry name" value="LIPID II FLIPPASE MURJ"/>
    <property type="match status" value="1"/>
</dbReference>
<dbReference type="PANTHER" id="PTHR30250">
    <property type="entry name" value="PST FAMILY PREDICTED COLANIC ACID TRANSPORTER"/>
    <property type="match status" value="1"/>
</dbReference>
<feature type="transmembrane region" description="Helical" evidence="6">
    <location>
        <begin position="371"/>
        <end position="391"/>
    </location>
</feature>
<protein>
    <submittedName>
        <fullName evidence="7">Polysaccharide transporter</fullName>
    </submittedName>
</protein>
<comment type="subcellular location">
    <subcellularLocation>
        <location evidence="1">Cell membrane</location>
        <topology evidence="1">Multi-pass membrane protein</topology>
    </subcellularLocation>
</comment>
<proteinExistence type="predicted"/>
<feature type="transmembrane region" description="Helical" evidence="6">
    <location>
        <begin position="428"/>
        <end position="449"/>
    </location>
</feature>
<feature type="transmembrane region" description="Helical" evidence="6">
    <location>
        <begin position="12"/>
        <end position="31"/>
    </location>
</feature>
<dbReference type="Pfam" id="PF01943">
    <property type="entry name" value="Polysacc_synt"/>
    <property type="match status" value="1"/>
</dbReference>
<keyword evidence="2" id="KW-1003">Cell membrane</keyword>
<dbReference type="CDD" id="cd13124">
    <property type="entry name" value="MATE_SpoVB_like"/>
    <property type="match status" value="1"/>
</dbReference>
<dbReference type="RefSeq" id="WP_056996698.1">
    <property type="nucleotide sequence ID" value="NZ_AYYR01000043.1"/>
</dbReference>
<evidence type="ECO:0000313" key="7">
    <source>
        <dbReference type="EMBL" id="KRM75915.1"/>
    </source>
</evidence>
<feature type="transmembrane region" description="Helical" evidence="6">
    <location>
        <begin position="403"/>
        <end position="422"/>
    </location>
</feature>
<feature type="transmembrane region" description="Helical" evidence="6">
    <location>
        <begin position="167"/>
        <end position="186"/>
    </location>
</feature>
<dbReference type="PATRIC" id="fig|1423733.4.peg.2175"/>
<sequence>MNSKIISGSFWLSFGSIFSRVLGIVYLIPWLAMLGSPSHQTTAQAIFNSAYTPYALFISLGTAGFPSAIARRVAYYNGQGKPNSAKRVTQTGFVIMLLSGIICGILLYAFAPLLASSSPVKSTSDATLAIRALVPAIVILPSMSALRGWFQGNGDLKPYGLSQLWEQLVRVIVILAGTYFIIEVLHKNYIQAVYISVAAAFFGAVFSYGYLLVRLIRHHRGEPAAPALAEDTSVSQLSKTLLMISYESIPFVIVGSGITLCQLVDQLFFKQILIGSLHMSAGYTQYLYTIFSANPNKITTVVISLAMAVSESSLPLISGKLSSVKTSYKSIEKLITDNLKLLLVTLLPMVIMISALSYPIYGIFFNFDKLGAHYLVYNVVQSFALGLGIDVLTLMQALRMSKLATVTLLVGLGIKLILQWPLVFALQGLGAILATTIAFCVLILMGLHHIRRYYRIHLRELWAIIRLNLIFAVILVVVTLLLNHVLTAVVSKMLALLLAGVLGLIYVAVYVVLTNATGVAEKVFGQRIGLNMLHR</sequence>
<dbReference type="GO" id="GO:0005886">
    <property type="term" value="C:plasma membrane"/>
    <property type="evidence" value="ECO:0007669"/>
    <property type="project" value="UniProtKB-SubCell"/>
</dbReference>
<evidence type="ECO:0000256" key="3">
    <source>
        <dbReference type="ARBA" id="ARBA00022692"/>
    </source>
</evidence>
<dbReference type="Proteomes" id="UP000051845">
    <property type="component" value="Unassembled WGS sequence"/>
</dbReference>
<keyword evidence="3 6" id="KW-0812">Transmembrane</keyword>
<accession>A0A0R2BI56</accession>
<reference evidence="7 8" key="1">
    <citation type="journal article" date="2015" name="Genome Announc.">
        <title>Expanding the biotechnology potential of lactobacilli through comparative genomics of 213 strains and associated genera.</title>
        <authorList>
            <person name="Sun Z."/>
            <person name="Harris H.M."/>
            <person name="McCann A."/>
            <person name="Guo C."/>
            <person name="Argimon S."/>
            <person name="Zhang W."/>
            <person name="Yang X."/>
            <person name="Jeffery I.B."/>
            <person name="Cooney J.C."/>
            <person name="Kagawa T.F."/>
            <person name="Liu W."/>
            <person name="Song Y."/>
            <person name="Salvetti E."/>
            <person name="Wrobel A."/>
            <person name="Rasinkangas P."/>
            <person name="Parkhill J."/>
            <person name="Rea M.C."/>
            <person name="O'Sullivan O."/>
            <person name="Ritari J."/>
            <person name="Douillard F.P."/>
            <person name="Paul Ross R."/>
            <person name="Yang R."/>
            <person name="Briner A.E."/>
            <person name="Felis G.E."/>
            <person name="de Vos W.M."/>
            <person name="Barrangou R."/>
            <person name="Klaenhammer T.R."/>
            <person name="Caufield P.W."/>
            <person name="Cui Y."/>
            <person name="Zhang H."/>
            <person name="O'Toole P.W."/>
        </authorList>
    </citation>
    <scope>NUCLEOTIDE SEQUENCE [LARGE SCALE GENOMIC DNA]</scope>
    <source>
        <strain evidence="7 8">DSM 20515</strain>
    </source>
</reference>
<dbReference type="AlphaFoldDB" id="A0A0R2BI56"/>
<comment type="caution">
    <text evidence="7">The sequence shown here is derived from an EMBL/GenBank/DDBJ whole genome shotgun (WGS) entry which is preliminary data.</text>
</comment>
<feature type="transmembrane region" description="Helical" evidence="6">
    <location>
        <begin position="341"/>
        <end position="365"/>
    </location>
</feature>
<evidence type="ECO:0000313" key="8">
    <source>
        <dbReference type="Proteomes" id="UP000051845"/>
    </source>
</evidence>